<accession>A0A381T2D9</accession>
<dbReference type="EMBL" id="UINC01003614">
    <property type="protein sequence ID" value="SVA07833.1"/>
    <property type="molecule type" value="Genomic_DNA"/>
</dbReference>
<dbReference type="InterPro" id="IPR039476">
    <property type="entry name" value="P2CMN_synthase_LarB"/>
</dbReference>
<dbReference type="InterPro" id="IPR000031">
    <property type="entry name" value="PurE_dom"/>
</dbReference>
<dbReference type="PANTHER" id="PTHR43064">
    <property type="entry name" value="PHOSPHORIBOSYLAMINOIMIDAZOLE CARBOXYLASE-RELATED"/>
    <property type="match status" value="1"/>
</dbReference>
<dbReference type="Pfam" id="PF00731">
    <property type="entry name" value="AIRC"/>
    <property type="match status" value="1"/>
</dbReference>
<dbReference type="NCBIfam" id="NF033503">
    <property type="entry name" value="LarB"/>
    <property type="match status" value="1"/>
</dbReference>
<protein>
    <recommendedName>
        <fullName evidence="1">PurE domain-containing protein</fullName>
    </recommendedName>
</protein>
<gene>
    <name evidence="2" type="ORF">METZ01_LOCUS60687</name>
</gene>
<proteinExistence type="predicted"/>
<dbReference type="GO" id="GO:0016787">
    <property type="term" value="F:hydrolase activity"/>
    <property type="evidence" value="ECO:0007669"/>
    <property type="project" value="InterPro"/>
</dbReference>
<dbReference type="PANTHER" id="PTHR43064:SF1">
    <property type="entry name" value="SLL1489 PROTEIN"/>
    <property type="match status" value="1"/>
</dbReference>
<organism evidence="2">
    <name type="scientific">marine metagenome</name>
    <dbReference type="NCBI Taxonomy" id="408172"/>
    <lineage>
        <taxon>unclassified sequences</taxon>
        <taxon>metagenomes</taxon>
        <taxon>ecological metagenomes</taxon>
    </lineage>
</organism>
<dbReference type="SMART" id="SM01001">
    <property type="entry name" value="AIRC"/>
    <property type="match status" value="1"/>
</dbReference>
<evidence type="ECO:0000259" key="1">
    <source>
        <dbReference type="SMART" id="SM01001"/>
    </source>
</evidence>
<name>A0A381T2D9_9ZZZZ</name>
<feature type="domain" description="PurE" evidence="1">
    <location>
        <begin position="123"/>
        <end position="255"/>
    </location>
</feature>
<dbReference type="GO" id="GO:0006189">
    <property type="term" value="P:'de novo' IMP biosynthetic process"/>
    <property type="evidence" value="ECO:0007669"/>
    <property type="project" value="InterPro"/>
</dbReference>
<evidence type="ECO:0000313" key="2">
    <source>
        <dbReference type="EMBL" id="SVA07833.1"/>
    </source>
</evidence>
<dbReference type="SUPFAM" id="SSF52255">
    <property type="entry name" value="N5-CAIR mutase (phosphoribosylaminoimidazole carboxylase, PurE)"/>
    <property type="match status" value="1"/>
</dbReference>
<sequence>MRPERLKALLEEVRSGSLTVAKASEELTSVLRQAPFEDLGFAKVDHHRAIRQGFPEVVFGNGKTAEQIATIASAIVKAGHDLLVTRTDANAYAIVRTHVPGAVFHETARIISYAPGRVPTGKGNILVVSGGTSDQPVAEEAVVTAQVMGNQVDHLYDVGVAGIHRLLEERTRLEQARVIIVVAGMDGALPSVIGGLVSGPVIAVPTSVGYGTNFGGLAALLSMLNSCATGVAVVNIDNGFGAAAVASQINHLTDPA</sequence>
<reference evidence="2" key="1">
    <citation type="submission" date="2018-05" db="EMBL/GenBank/DDBJ databases">
        <authorList>
            <person name="Lanie J.A."/>
            <person name="Ng W.-L."/>
            <person name="Kazmierczak K.M."/>
            <person name="Andrzejewski T.M."/>
            <person name="Davidsen T.M."/>
            <person name="Wayne K.J."/>
            <person name="Tettelin H."/>
            <person name="Glass J.I."/>
            <person name="Rusch D."/>
            <person name="Podicherti R."/>
            <person name="Tsui H.-C.T."/>
            <person name="Winkler M.E."/>
        </authorList>
    </citation>
    <scope>NUCLEOTIDE SEQUENCE</scope>
</reference>
<dbReference type="AlphaFoldDB" id="A0A381T2D9"/>
<dbReference type="Gene3D" id="3.40.50.1970">
    <property type="match status" value="1"/>
</dbReference>